<feature type="domain" description="Pili assembly chaperone C-terminal" evidence="11">
    <location>
        <begin position="172"/>
        <end position="234"/>
    </location>
</feature>
<evidence type="ECO:0000256" key="9">
    <source>
        <dbReference type="SAM" id="SignalP"/>
    </source>
</evidence>
<dbReference type="InterPro" id="IPR008962">
    <property type="entry name" value="PapD-like_sf"/>
</dbReference>
<feature type="domain" description="Pili assembly chaperone N-terminal" evidence="10">
    <location>
        <begin position="26"/>
        <end position="150"/>
    </location>
</feature>
<keyword evidence="13" id="KW-1185">Reference proteome</keyword>
<keyword evidence="3" id="KW-1029">Fimbrium biogenesis</keyword>
<keyword evidence="7" id="KW-0393">Immunoglobulin domain</keyword>
<sequence>MLAKSLSYSSIACAVVMVCSAAHAAIIVNGTRVIYPANKKDVTVQVKNDGTKPSLMQVWMDDGDASITPDKSTVPFVITPPVSRVDPKQGQTISISYINANLPQDRESVFWINVLDIPSKPKSGDTASPNNYLQISIRSRIKLFYRPENLKGLPIEAPKALQWKLQANQINVTNPTPYYVSFANIKAETSTGSKNELIPKGLMIAPFQSQNIELNGTTVKKLSITSINDYGGTNNLDVELKH</sequence>
<reference evidence="12 13" key="1">
    <citation type="submission" date="2013-02" db="EMBL/GenBank/DDBJ databases">
        <title>The Genome Sequence of Acinetobacter gerneri CIP 107464.</title>
        <authorList>
            <consortium name="The Broad Institute Genome Sequencing Platform"/>
            <consortium name="The Broad Institute Genome Sequencing Center for Infectious Disease"/>
            <person name="Cerqueira G."/>
            <person name="Feldgarden M."/>
            <person name="Courvalin P."/>
            <person name="Perichon B."/>
            <person name="Grillot-Courvalin C."/>
            <person name="Clermont D."/>
            <person name="Rocha E."/>
            <person name="Yoon E.-J."/>
            <person name="Nemec A."/>
            <person name="Walker B."/>
            <person name="Young S.K."/>
            <person name="Zeng Q."/>
            <person name="Gargeya S."/>
            <person name="Fitzgerald M."/>
            <person name="Haas B."/>
            <person name="Abouelleil A."/>
            <person name="Alvarado L."/>
            <person name="Arachchi H.M."/>
            <person name="Berlin A.M."/>
            <person name="Chapman S.B."/>
            <person name="Dewar J."/>
            <person name="Goldberg J."/>
            <person name="Griggs A."/>
            <person name="Gujja S."/>
            <person name="Hansen M."/>
            <person name="Howarth C."/>
            <person name="Imamovic A."/>
            <person name="Larimer J."/>
            <person name="McCowan C."/>
            <person name="Murphy C."/>
            <person name="Neiman D."/>
            <person name="Pearson M."/>
            <person name="Priest M."/>
            <person name="Roberts A."/>
            <person name="Saif S."/>
            <person name="Shea T."/>
            <person name="Sisk P."/>
            <person name="Sykes S."/>
            <person name="Wortman J."/>
            <person name="Nusbaum C."/>
            <person name="Birren B."/>
        </authorList>
    </citation>
    <scope>NUCLEOTIDE SEQUENCE [LARGE SCALE GENOMIC DNA]</scope>
    <source>
        <strain evidence="12 13">CIP 107464</strain>
    </source>
</reference>
<dbReference type="InterPro" id="IPR050643">
    <property type="entry name" value="Periplasmic_pilus_chap"/>
</dbReference>
<evidence type="ECO:0000256" key="7">
    <source>
        <dbReference type="ARBA" id="ARBA00023319"/>
    </source>
</evidence>
<dbReference type="Pfam" id="PF02753">
    <property type="entry name" value="PapD_C"/>
    <property type="match status" value="1"/>
</dbReference>
<evidence type="ECO:0000256" key="2">
    <source>
        <dbReference type="ARBA" id="ARBA00007399"/>
    </source>
</evidence>
<dbReference type="GO" id="GO:0071555">
    <property type="term" value="P:cell wall organization"/>
    <property type="evidence" value="ECO:0007669"/>
    <property type="project" value="InterPro"/>
</dbReference>
<feature type="signal peptide" evidence="9">
    <location>
        <begin position="1"/>
        <end position="24"/>
    </location>
</feature>
<dbReference type="InterPro" id="IPR016147">
    <property type="entry name" value="Pili_assmbl_chaperone_N"/>
</dbReference>
<dbReference type="PROSITE" id="PS00635">
    <property type="entry name" value="PILI_CHAPERONE"/>
    <property type="match status" value="1"/>
</dbReference>
<keyword evidence="4 9" id="KW-0732">Signal</keyword>
<dbReference type="PANTHER" id="PTHR30251">
    <property type="entry name" value="PILUS ASSEMBLY CHAPERONE"/>
    <property type="match status" value="1"/>
</dbReference>
<evidence type="ECO:0000256" key="1">
    <source>
        <dbReference type="ARBA" id="ARBA00004418"/>
    </source>
</evidence>
<dbReference type="FunFam" id="2.60.40.10:FF:000458">
    <property type="entry name" value="Molecular chaperone FimC"/>
    <property type="match status" value="1"/>
</dbReference>
<evidence type="ECO:0000259" key="10">
    <source>
        <dbReference type="Pfam" id="PF00345"/>
    </source>
</evidence>
<gene>
    <name evidence="12" type="ORF">F960_01064</name>
</gene>
<evidence type="ECO:0000256" key="4">
    <source>
        <dbReference type="ARBA" id="ARBA00022729"/>
    </source>
</evidence>
<keyword evidence="6 8" id="KW-0143">Chaperone</keyword>
<comment type="subcellular location">
    <subcellularLocation>
        <location evidence="1 8">Periplasm</location>
    </subcellularLocation>
</comment>
<dbReference type="SUPFAM" id="SSF49354">
    <property type="entry name" value="PapD-like"/>
    <property type="match status" value="1"/>
</dbReference>
<dbReference type="STRING" id="202952.GCA_000747725_00761"/>
<keyword evidence="5" id="KW-0574">Periplasm</keyword>
<dbReference type="InterPro" id="IPR036316">
    <property type="entry name" value="Pili_assmbl_chap_C_dom_sf"/>
</dbReference>
<comment type="caution">
    <text evidence="12">The sequence shown here is derived from an EMBL/GenBank/DDBJ whole genome shotgun (WGS) entry which is preliminary data.</text>
</comment>
<evidence type="ECO:0000256" key="3">
    <source>
        <dbReference type="ARBA" id="ARBA00022558"/>
    </source>
</evidence>
<dbReference type="Proteomes" id="UP000013117">
    <property type="component" value="Unassembled WGS sequence"/>
</dbReference>
<dbReference type="OrthoDB" id="9131059at2"/>
<dbReference type="EMBL" id="APPN01000052">
    <property type="protein sequence ID" value="ENV34756.1"/>
    <property type="molecule type" value="Genomic_DNA"/>
</dbReference>
<dbReference type="InterPro" id="IPR001829">
    <property type="entry name" value="Pili_assmbl_chaperone_bac"/>
</dbReference>
<feature type="chain" id="PRO_5004136984" description="Pili assembly chaperone N-terminal domain-containing protein" evidence="9">
    <location>
        <begin position="25"/>
        <end position="242"/>
    </location>
</feature>
<proteinExistence type="inferred from homology"/>
<dbReference type="SUPFAM" id="SSF49584">
    <property type="entry name" value="Periplasmic chaperone C-domain"/>
    <property type="match status" value="1"/>
</dbReference>
<dbReference type="GeneID" id="84208475"/>
<evidence type="ECO:0000256" key="5">
    <source>
        <dbReference type="ARBA" id="ARBA00022764"/>
    </source>
</evidence>
<dbReference type="Pfam" id="PF00345">
    <property type="entry name" value="PapD_N"/>
    <property type="match status" value="1"/>
</dbReference>
<evidence type="ECO:0000259" key="11">
    <source>
        <dbReference type="Pfam" id="PF02753"/>
    </source>
</evidence>
<dbReference type="GO" id="GO:0030288">
    <property type="term" value="C:outer membrane-bounded periplasmic space"/>
    <property type="evidence" value="ECO:0007669"/>
    <property type="project" value="InterPro"/>
</dbReference>
<dbReference type="Gene3D" id="2.60.40.10">
    <property type="entry name" value="Immunoglobulins"/>
    <property type="match status" value="2"/>
</dbReference>
<dbReference type="AlphaFoldDB" id="N8YDR3"/>
<accession>N8YDR3</accession>
<dbReference type="PANTHER" id="PTHR30251:SF2">
    <property type="entry name" value="FIMBRIAL CHAPERONE YADV-RELATED"/>
    <property type="match status" value="1"/>
</dbReference>
<organism evidence="12 13">
    <name type="scientific">Acinetobacter gerneri DSM 14967 = CIP 107464 = MTCC 9824</name>
    <dbReference type="NCBI Taxonomy" id="1120926"/>
    <lineage>
        <taxon>Bacteria</taxon>
        <taxon>Pseudomonadati</taxon>
        <taxon>Pseudomonadota</taxon>
        <taxon>Gammaproteobacteria</taxon>
        <taxon>Moraxellales</taxon>
        <taxon>Moraxellaceae</taxon>
        <taxon>Acinetobacter</taxon>
    </lineage>
</organism>
<dbReference type="PRINTS" id="PR00969">
    <property type="entry name" value="CHAPERONPILI"/>
</dbReference>
<evidence type="ECO:0000313" key="13">
    <source>
        <dbReference type="Proteomes" id="UP000013117"/>
    </source>
</evidence>
<comment type="similarity">
    <text evidence="2 8">Belongs to the periplasmic pilus chaperone family.</text>
</comment>
<dbReference type="InterPro" id="IPR018046">
    <property type="entry name" value="Pili_assmbl_chaperone_CS"/>
</dbReference>
<evidence type="ECO:0000313" key="12">
    <source>
        <dbReference type="EMBL" id="ENV34756.1"/>
    </source>
</evidence>
<dbReference type="InterPro" id="IPR013783">
    <property type="entry name" value="Ig-like_fold"/>
</dbReference>
<protein>
    <recommendedName>
        <fullName evidence="14">Pili assembly chaperone N-terminal domain-containing protein</fullName>
    </recommendedName>
</protein>
<dbReference type="eggNOG" id="COG3121">
    <property type="taxonomic scope" value="Bacteria"/>
</dbReference>
<dbReference type="HOGENOM" id="CLU_070768_0_2_6"/>
<evidence type="ECO:0000256" key="6">
    <source>
        <dbReference type="ARBA" id="ARBA00023186"/>
    </source>
</evidence>
<evidence type="ECO:0000256" key="8">
    <source>
        <dbReference type="RuleBase" id="RU003918"/>
    </source>
</evidence>
<dbReference type="PATRIC" id="fig|1120926.3.peg.1021"/>
<dbReference type="InterPro" id="IPR016148">
    <property type="entry name" value="Pili_assmbl_chaperone_C"/>
</dbReference>
<dbReference type="RefSeq" id="WP_004858470.1">
    <property type="nucleotide sequence ID" value="NZ_ASYY01000049.1"/>
</dbReference>
<name>N8YDR3_9GAMM</name>
<evidence type="ECO:0008006" key="14">
    <source>
        <dbReference type="Google" id="ProtNLM"/>
    </source>
</evidence>